<evidence type="ECO:0000313" key="2">
    <source>
        <dbReference type="Proteomes" id="UP000635477"/>
    </source>
</evidence>
<dbReference type="Proteomes" id="UP000635477">
    <property type="component" value="Unassembled WGS sequence"/>
</dbReference>
<comment type="caution">
    <text evidence="1">The sequence shown here is derived from an EMBL/GenBank/DDBJ whole genome shotgun (WGS) entry which is preliminary data.</text>
</comment>
<reference evidence="1" key="2">
    <citation type="submission" date="2020-05" db="EMBL/GenBank/DDBJ databases">
        <authorList>
            <person name="Kim H.-S."/>
            <person name="Proctor R.H."/>
            <person name="Brown D.W."/>
        </authorList>
    </citation>
    <scope>NUCLEOTIDE SEQUENCE</scope>
    <source>
        <strain evidence="1">NRRL 22465</strain>
    </source>
</reference>
<evidence type="ECO:0000313" key="1">
    <source>
        <dbReference type="EMBL" id="KAF4975743.1"/>
    </source>
</evidence>
<dbReference type="PANTHER" id="PTHR33112">
    <property type="entry name" value="DOMAIN PROTEIN, PUTATIVE-RELATED"/>
    <property type="match status" value="1"/>
</dbReference>
<dbReference type="OrthoDB" id="5362512at2759"/>
<protein>
    <submittedName>
        <fullName evidence="1">Uncharacterized protein</fullName>
    </submittedName>
</protein>
<reference evidence="1" key="1">
    <citation type="journal article" date="2020" name="BMC Genomics">
        <title>Correction to: Identification and distribution of gene clusters required for synthesis of sphingolipid metabolism inhibitors in diverse species of the filamentous fungus Fusarium.</title>
        <authorList>
            <person name="Kim H.S."/>
            <person name="Lohmar J.M."/>
            <person name="Busman M."/>
            <person name="Brown D.W."/>
            <person name="Naumann T.A."/>
            <person name="Divon H.H."/>
            <person name="Lysoe E."/>
            <person name="Uhlig S."/>
            <person name="Proctor R.H."/>
        </authorList>
    </citation>
    <scope>NUCLEOTIDE SEQUENCE</scope>
    <source>
        <strain evidence="1">NRRL 22465</strain>
    </source>
</reference>
<gene>
    <name evidence="1" type="ORF">FZEAL_7520</name>
</gene>
<dbReference type="AlphaFoldDB" id="A0A8H4UFK6"/>
<dbReference type="PANTHER" id="PTHR33112:SF9">
    <property type="entry name" value="HETEROKARYON INCOMPATIBILITY DOMAIN-CONTAINING PROTEIN"/>
    <property type="match status" value="1"/>
</dbReference>
<organism evidence="1 2">
    <name type="scientific">Fusarium zealandicum</name>
    <dbReference type="NCBI Taxonomy" id="1053134"/>
    <lineage>
        <taxon>Eukaryota</taxon>
        <taxon>Fungi</taxon>
        <taxon>Dikarya</taxon>
        <taxon>Ascomycota</taxon>
        <taxon>Pezizomycotina</taxon>
        <taxon>Sordariomycetes</taxon>
        <taxon>Hypocreomycetidae</taxon>
        <taxon>Hypocreales</taxon>
        <taxon>Nectriaceae</taxon>
        <taxon>Fusarium</taxon>
        <taxon>Fusarium staphyleae species complex</taxon>
    </lineage>
</organism>
<name>A0A8H4UFK6_9HYPO</name>
<dbReference type="EMBL" id="JABEYC010000609">
    <property type="protein sequence ID" value="KAF4975743.1"/>
    <property type="molecule type" value="Genomic_DNA"/>
</dbReference>
<accession>A0A8H4UFK6</accession>
<sequence>MLSRRMLYCTYREFQFECRQGKTCECENPFMPPHPAPKTLASRAMLQVKGDYAELEKLHGVKGNYAVHKELRITQSSDKLPALSGCAKDVGRITEDGYLAGIWRTRFAEGLLWVVNVPVNQPRANVWRAPSWSWASVDTTNGINYAYPRKTRYRQAFQDKIEAVECTPAGLDKTGAVKSGHLTLRTSPYPTYLRRICRQCQASRSPNRYTIESDHWYSTRNPRITPCPSIGIQGLKLRYITPSFFPDYKYDNIIDFDSQDRSDGHGCMHAPVFLLHLYDCQSFASYIITEFFLVLKK</sequence>
<proteinExistence type="predicted"/>
<keyword evidence="2" id="KW-1185">Reference proteome</keyword>